<dbReference type="STRING" id="1348253.LK09_05880"/>
<evidence type="ECO:0000259" key="2">
    <source>
        <dbReference type="Pfam" id="PF04069"/>
    </source>
</evidence>
<reference evidence="3 4" key="1">
    <citation type="submission" date="2014-11" db="EMBL/GenBank/DDBJ databases">
        <title>Genome sequence of Microbacterium mangrovi MUSC 115(T).</title>
        <authorList>
            <person name="Lee L.-H."/>
        </authorList>
    </citation>
    <scope>NUCLEOTIDE SEQUENCE [LARGE SCALE GENOMIC DNA]</scope>
    <source>
        <strain evidence="3 4">MUSC 115</strain>
    </source>
</reference>
<accession>A0A0B2AAB3</accession>
<feature type="chain" id="PRO_5002066075" evidence="1">
    <location>
        <begin position="29"/>
        <end position="305"/>
    </location>
</feature>
<evidence type="ECO:0000256" key="1">
    <source>
        <dbReference type="SAM" id="SignalP"/>
    </source>
</evidence>
<sequence length="305" mass="31863">MNIIRKRALTAAAVVAIAAAGLVGCSSGNPLSSPTSSSSGSAAAGAVVIGSQAYPSNEIIAEVYAQALEAKGVKVTRKFNIGQRDAYMPAVKSGEIQLFPEYTGNLLQYFKPSATETDPQGVYTALKAALPSNLAVLDMATATDQDSYTVTKAFADKWHLTSIADLAKVTVPLTVGANAEFADRPYGPKGVKKTYGVTVGFKATGDTTEQALVAGTVNIADIYTSSPKIKTDKLVVLQDPKALILSSNVVPLVNKSVSDKVGSVINAVQAKLTPDVLVEWNVENTVDQQSAAQIATKWLKAQGLS</sequence>
<proteinExistence type="predicted"/>
<dbReference type="Gene3D" id="3.40.190.10">
    <property type="entry name" value="Periplasmic binding protein-like II"/>
    <property type="match status" value="1"/>
</dbReference>
<organism evidence="3 4">
    <name type="scientific">Microbacterium mangrovi</name>
    <dbReference type="NCBI Taxonomy" id="1348253"/>
    <lineage>
        <taxon>Bacteria</taxon>
        <taxon>Bacillati</taxon>
        <taxon>Actinomycetota</taxon>
        <taxon>Actinomycetes</taxon>
        <taxon>Micrococcales</taxon>
        <taxon>Microbacteriaceae</taxon>
        <taxon>Microbacterium</taxon>
    </lineage>
</organism>
<dbReference type="CDD" id="cd13606">
    <property type="entry name" value="PBP2_ProX_like"/>
    <property type="match status" value="1"/>
</dbReference>
<name>A0A0B2AAB3_9MICO</name>
<keyword evidence="1" id="KW-0732">Signal</keyword>
<dbReference type="OrthoDB" id="9781705at2"/>
<dbReference type="SUPFAM" id="SSF53850">
    <property type="entry name" value="Periplasmic binding protein-like II"/>
    <property type="match status" value="1"/>
</dbReference>
<dbReference type="AlphaFoldDB" id="A0A0B2AAB3"/>
<evidence type="ECO:0000313" key="3">
    <source>
        <dbReference type="EMBL" id="KHK98512.1"/>
    </source>
</evidence>
<dbReference type="PROSITE" id="PS51257">
    <property type="entry name" value="PROKAR_LIPOPROTEIN"/>
    <property type="match status" value="1"/>
</dbReference>
<dbReference type="EMBL" id="JTDK01000006">
    <property type="protein sequence ID" value="KHK98512.1"/>
    <property type="molecule type" value="Genomic_DNA"/>
</dbReference>
<dbReference type="Proteomes" id="UP000031030">
    <property type="component" value="Unassembled WGS sequence"/>
</dbReference>
<dbReference type="InterPro" id="IPR007210">
    <property type="entry name" value="ABC_Gly_betaine_transp_sub-bd"/>
</dbReference>
<dbReference type="Gene3D" id="3.40.190.120">
    <property type="entry name" value="Osmoprotection protein (prox), domain 2"/>
    <property type="match status" value="1"/>
</dbReference>
<evidence type="ECO:0000313" key="4">
    <source>
        <dbReference type="Proteomes" id="UP000031030"/>
    </source>
</evidence>
<comment type="caution">
    <text evidence="3">The sequence shown here is derived from an EMBL/GenBank/DDBJ whole genome shotgun (WGS) entry which is preliminary data.</text>
</comment>
<feature type="domain" description="ABC-type glycine betaine transport system substrate-binding" evidence="2">
    <location>
        <begin position="46"/>
        <end position="300"/>
    </location>
</feature>
<protein>
    <submittedName>
        <fullName evidence="3">Glycine/betaine ABC transporter</fullName>
    </submittedName>
</protein>
<keyword evidence="4" id="KW-1185">Reference proteome</keyword>
<dbReference type="RefSeq" id="WP_039397092.1">
    <property type="nucleotide sequence ID" value="NZ_JTDK01000006.1"/>
</dbReference>
<feature type="signal peptide" evidence="1">
    <location>
        <begin position="1"/>
        <end position="28"/>
    </location>
</feature>
<dbReference type="GO" id="GO:0022857">
    <property type="term" value="F:transmembrane transporter activity"/>
    <property type="evidence" value="ECO:0007669"/>
    <property type="project" value="InterPro"/>
</dbReference>
<dbReference type="Pfam" id="PF04069">
    <property type="entry name" value="OpuAC"/>
    <property type="match status" value="1"/>
</dbReference>
<gene>
    <name evidence="3" type="ORF">LK09_05880</name>
</gene>
<dbReference type="GO" id="GO:0043190">
    <property type="term" value="C:ATP-binding cassette (ABC) transporter complex"/>
    <property type="evidence" value="ECO:0007669"/>
    <property type="project" value="InterPro"/>
</dbReference>